<feature type="compositionally biased region" description="Basic and acidic residues" evidence="1">
    <location>
        <begin position="116"/>
        <end position="128"/>
    </location>
</feature>
<organism evidence="2 3">
    <name type="scientific">Blautia pseudococcoides</name>
    <dbReference type="NCBI Taxonomy" id="1796616"/>
    <lineage>
        <taxon>Bacteria</taxon>
        <taxon>Bacillati</taxon>
        <taxon>Bacillota</taxon>
        <taxon>Clostridia</taxon>
        <taxon>Lachnospirales</taxon>
        <taxon>Lachnospiraceae</taxon>
        <taxon>Blautia</taxon>
    </lineage>
</organism>
<dbReference type="KEGG" id="byl:A4V09_07240"/>
<dbReference type="EMBL" id="CP015405">
    <property type="protein sequence ID" value="ANU75582.1"/>
    <property type="molecule type" value="Genomic_DNA"/>
</dbReference>
<dbReference type="Proteomes" id="UP000092574">
    <property type="component" value="Chromosome"/>
</dbReference>
<dbReference type="InterPro" id="IPR025462">
    <property type="entry name" value="DUF4313"/>
</dbReference>
<dbReference type="Pfam" id="PF14190">
    <property type="entry name" value="DUF4313"/>
    <property type="match status" value="1"/>
</dbReference>
<reference evidence="2" key="1">
    <citation type="submission" date="2017-04" db="EMBL/GenBank/DDBJ databases">
        <title>Complete Genome Sequences of Twelve Strains of a Stable Defined Moderately Diverse Mouse Microbiota 2 (sDMDMm2).</title>
        <authorList>
            <person name="Uchimura Y."/>
            <person name="Wyss M."/>
            <person name="Brugiroux S."/>
            <person name="Limenitakis J.P."/>
            <person name="Stecher B."/>
            <person name="McCoy K.D."/>
            <person name="Macpherson A.J."/>
        </authorList>
    </citation>
    <scope>NUCLEOTIDE SEQUENCE</scope>
    <source>
        <strain evidence="2">YL58</strain>
    </source>
</reference>
<dbReference type="OrthoDB" id="2056052at2"/>
<name>A0A1C7IBH2_9FIRM</name>
<evidence type="ECO:0000313" key="3">
    <source>
        <dbReference type="Proteomes" id="UP000092574"/>
    </source>
</evidence>
<accession>A0A1C7IBH2</accession>
<proteinExistence type="predicted"/>
<feature type="region of interest" description="Disordered" evidence="1">
    <location>
        <begin position="116"/>
        <end position="139"/>
    </location>
</feature>
<keyword evidence="3" id="KW-1185">Reference proteome</keyword>
<evidence type="ECO:0000256" key="1">
    <source>
        <dbReference type="SAM" id="MobiDB-lite"/>
    </source>
</evidence>
<feature type="compositionally biased region" description="Basic residues" evidence="1">
    <location>
        <begin position="129"/>
        <end position="139"/>
    </location>
</feature>
<evidence type="ECO:0008006" key="4">
    <source>
        <dbReference type="Google" id="ProtNLM"/>
    </source>
</evidence>
<dbReference type="RefSeq" id="WP_065541774.1">
    <property type="nucleotide sequence ID" value="NZ_CP015405.2"/>
</dbReference>
<protein>
    <recommendedName>
        <fullName evidence="4">DUF4313 domain-containing protein</fullName>
    </recommendedName>
</protein>
<gene>
    <name evidence="2" type="ORF">A4V09_07240</name>
</gene>
<evidence type="ECO:0000313" key="2">
    <source>
        <dbReference type="EMBL" id="ANU75582.1"/>
    </source>
</evidence>
<sequence>MEEQKTLGYDWEFGHEELMLEVGAYTYGDRLYIGLCHMEEGRKESFADLTINLPYSPAEQNEAYIDTFAEKSKLNFIRKHKLGKVLPETGYSGYARYRKVAFDLDRLASFDQKGVEKYRKLHEPPKENKQKKRNRGEVR</sequence>
<dbReference type="STRING" id="1796616.A4V09_07240"/>
<dbReference type="AlphaFoldDB" id="A0A1C7IBH2"/>